<gene>
    <name evidence="11" type="ORF">EDC56_3079</name>
</gene>
<dbReference type="PRINTS" id="PR00070">
    <property type="entry name" value="DHFR"/>
</dbReference>
<dbReference type="CDD" id="cd00209">
    <property type="entry name" value="DHFR"/>
    <property type="match status" value="1"/>
</dbReference>
<evidence type="ECO:0000256" key="6">
    <source>
        <dbReference type="ARBA" id="ARBA00023002"/>
    </source>
</evidence>
<dbReference type="UniPathway" id="UPA00077">
    <property type="reaction ID" value="UER00158"/>
</dbReference>
<dbReference type="RefSeq" id="WP_123713415.1">
    <property type="nucleotide sequence ID" value="NZ_RKHR01000006.1"/>
</dbReference>
<evidence type="ECO:0000256" key="8">
    <source>
        <dbReference type="PIRNR" id="PIRNR000194"/>
    </source>
</evidence>
<dbReference type="SUPFAM" id="SSF53597">
    <property type="entry name" value="Dihydrofolate reductase-like"/>
    <property type="match status" value="1"/>
</dbReference>
<evidence type="ECO:0000256" key="9">
    <source>
        <dbReference type="RuleBase" id="RU004474"/>
    </source>
</evidence>
<dbReference type="InterPro" id="IPR017925">
    <property type="entry name" value="DHFR_CS"/>
</dbReference>
<dbReference type="PANTHER" id="PTHR48069">
    <property type="entry name" value="DIHYDROFOLATE REDUCTASE"/>
    <property type="match status" value="1"/>
</dbReference>
<evidence type="ECO:0000256" key="1">
    <source>
        <dbReference type="ARBA" id="ARBA00004903"/>
    </source>
</evidence>
<evidence type="ECO:0000256" key="5">
    <source>
        <dbReference type="ARBA" id="ARBA00022857"/>
    </source>
</evidence>
<keyword evidence="12" id="KW-1185">Reference proteome</keyword>
<dbReference type="InterPro" id="IPR012259">
    <property type="entry name" value="DHFR"/>
</dbReference>
<dbReference type="GO" id="GO:0046654">
    <property type="term" value="P:tetrahydrofolate biosynthetic process"/>
    <property type="evidence" value="ECO:0007669"/>
    <property type="project" value="UniProtKB-UniPathway"/>
</dbReference>
<reference evidence="11 12" key="1">
    <citation type="submission" date="2018-11" db="EMBL/GenBank/DDBJ databases">
        <title>Genomic Encyclopedia of Type Strains, Phase IV (KMG-IV): sequencing the most valuable type-strain genomes for metagenomic binning, comparative biology and taxonomic classification.</title>
        <authorList>
            <person name="Goeker M."/>
        </authorList>
    </citation>
    <scope>NUCLEOTIDE SEQUENCE [LARGE SCALE GENOMIC DNA]</scope>
    <source>
        <strain evidence="11 12">DSM 100316</strain>
    </source>
</reference>
<dbReference type="EC" id="1.5.1.3" evidence="3 8"/>
<keyword evidence="4 8" id="KW-0554">One-carbon metabolism</keyword>
<dbReference type="PIRSF" id="PIRSF000194">
    <property type="entry name" value="DHFR"/>
    <property type="match status" value="1"/>
</dbReference>
<proteinExistence type="inferred from homology"/>
<dbReference type="FunFam" id="3.40.430.10:FF:000001">
    <property type="entry name" value="Dihydrofolate reductase"/>
    <property type="match status" value="1"/>
</dbReference>
<keyword evidence="6 8" id="KW-0560">Oxidoreductase</keyword>
<dbReference type="Gene3D" id="3.40.430.10">
    <property type="entry name" value="Dihydrofolate Reductase, subunit A"/>
    <property type="match status" value="1"/>
</dbReference>
<comment type="catalytic activity">
    <reaction evidence="8">
        <text>(6S)-5,6,7,8-tetrahydrofolate + NADP(+) = 7,8-dihydrofolate + NADPH + H(+)</text>
        <dbReference type="Rhea" id="RHEA:15009"/>
        <dbReference type="ChEBI" id="CHEBI:15378"/>
        <dbReference type="ChEBI" id="CHEBI:57451"/>
        <dbReference type="ChEBI" id="CHEBI:57453"/>
        <dbReference type="ChEBI" id="CHEBI:57783"/>
        <dbReference type="ChEBI" id="CHEBI:58349"/>
        <dbReference type="EC" id="1.5.1.3"/>
    </reaction>
</comment>
<feature type="domain" description="DHFR" evidence="10">
    <location>
        <begin position="2"/>
        <end position="167"/>
    </location>
</feature>
<dbReference type="OrthoDB" id="9804315at2"/>
<evidence type="ECO:0000256" key="2">
    <source>
        <dbReference type="ARBA" id="ARBA00009539"/>
    </source>
</evidence>
<dbReference type="GO" id="GO:0070401">
    <property type="term" value="F:NADP+ binding"/>
    <property type="evidence" value="ECO:0007669"/>
    <property type="project" value="UniProtKB-ARBA"/>
</dbReference>
<dbReference type="GO" id="GO:0005829">
    <property type="term" value="C:cytosol"/>
    <property type="evidence" value="ECO:0007669"/>
    <property type="project" value="TreeGrafter"/>
</dbReference>
<evidence type="ECO:0000259" key="10">
    <source>
        <dbReference type="PROSITE" id="PS51330"/>
    </source>
</evidence>
<accession>A0A3N2DHI0</accession>
<name>A0A3N2DHI0_9GAMM</name>
<dbReference type="PANTHER" id="PTHR48069:SF3">
    <property type="entry name" value="DIHYDROFOLATE REDUCTASE"/>
    <property type="match status" value="1"/>
</dbReference>
<comment type="similarity">
    <text evidence="2 8 9">Belongs to the dihydrofolate reductase family.</text>
</comment>
<comment type="pathway">
    <text evidence="1 8">Cofactor biosynthesis; tetrahydrofolate biosynthesis; 5,6,7,8-tetrahydrofolate from 7,8-dihydrofolate: step 1/1.</text>
</comment>
<evidence type="ECO:0000256" key="7">
    <source>
        <dbReference type="ARBA" id="ARBA00025067"/>
    </source>
</evidence>
<protein>
    <recommendedName>
        <fullName evidence="3 8">Dihydrofolate reductase</fullName>
        <ecNumber evidence="3 8">1.5.1.3</ecNumber>
    </recommendedName>
</protein>
<dbReference type="AlphaFoldDB" id="A0A3N2DHI0"/>
<comment type="caution">
    <text evidence="11">The sequence shown here is derived from an EMBL/GenBank/DDBJ whole genome shotgun (WGS) entry which is preliminary data.</text>
</comment>
<dbReference type="InterPro" id="IPR001796">
    <property type="entry name" value="DHFR_dom"/>
</dbReference>
<dbReference type="PROSITE" id="PS51330">
    <property type="entry name" value="DHFR_2"/>
    <property type="match status" value="1"/>
</dbReference>
<dbReference type="GO" id="GO:0004146">
    <property type="term" value="F:dihydrofolate reductase activity"/>
    <property type="evidence" value="ECO:0007669"/>
    <property type="project" value="UniProtKB-EC"/>
</dbReference>
<dbReference type="Proteomes" id="UP000275394">
    <property type="component" value="Unassembled WGS sequence"/>
</dbReference>
<sequence>MKLSLIVAMADNGVIGRNNKLPWHLPNDLKYFRSVTMGKPIVMGRKTFESIGKALPGRTNIVVSRNPDFSAEGIRVVDSLFAALTLAESIAVIDGSDELMLIGGAQLYRESLAQADCLYLTKVHSDVIEGDAFFPPIDWQQWSEGEVTHHEADDNNPYAYSFCVYTRRR</sequence>
<dbReference type="GO" id="GO:0046452">
    <property type="term" value="P:dihydrofolate metabolic process"/>
    <property type="evidence" value="ECO:0007669"/>
    <property type="project" value="TreeGrafter"/>
</dbReference>
<keyword evidence="5 8" id="KW-0521">NADP</keyword>
<evidence type="ECO:0000256" key="3">
    <source>
        <dbReference type="ARBA" id="ARBA00012856"/>
    </source>
</evidence>
<evidence type="ECO:0000313" key="12">
    <source>
        <dbReference type="Proteomes" id="UP000275394"/>
    </source>
</evidence>
<dbReference type="GO" id="GO:0006730">
    <property type="term" value="P:one-carbon metabolic process"/>
    <property type="evidence" value="ECO:0007669"/>
    <property type="project" value="UniProtKB-KW"/>
</dbReference>
<dbReference type="Pfam" id="PF00186">
    <property type="entry name" value="DHFR_1"/>
    <property type="match status" value="1"/>
</dbReference>
<organism evidence="11 12">
    <name type="scientific">Sinobacterium caligoides</name>
    <dbReference type="NCBI Taxonomy" id="933926"/>
    <lineage>
        <taxon>Bacteria</taxon>
        <taxon>Pseudomonadati</taxon>
        <taxon>Pseudomonadota</taxon>
        <taxon>Gammaproteobacteria</taxon>
        <taxon>Cellvibrionales</taxon>
        <taxon>Spongiibacteraceae</taxon>
        <taxon>Sinobacterium</taxon>
    </lineage>
</organism>
<comment type="function">
    <text evidence="7 8">Key enzyme in folate metabolism. Catalyzes an essential reaction for de novo glycine and purine synthesis, and for DNA precursor synthesis.</text>
</comment>
<evidence type="ECO:0000256" key="4">
    <source>
        <dbReference type="ARBA" id="ARBA00022563"/>
    </source>
</evidence>
<dbReference type="PROSITE" id="PS00075">
    <property type="entry name" value="DHFR_1"/>
    <property type="match status" value="1"/>
</dbReference>
<dbReference type="InterPro" id="IPR024072">
    <property type="entry name" value="DHFR-like_dom_sf"/>
</dbReference>
<dbReference type="GO" id="GO:0046655">
    <property type="term" value="P:folic acid metabolic process"/>
    <property type="evidence" value="ECO:0007669"/>
    <property type="project" value="TreeGrafter"/>
</dbReference>
<evidence type="ECO:0000313" key="11">
    <source>
        <dbReference type="EMBL" id="ROR98844.1"/>
    </source>
</evidence>
<dbReference type="EMBL" id="RKHR01000006">
    <property type="protein sequence ID" value="ROR98844.1"/>
    <property type="molecule type" value="Genomic_DNA"/>
</dbReference>